<keyword evidence="1" id="KW-0812">Transmembrane</keyword>
<feature type="transmembrane region" description="Helical" evidence="1">
    <location>
        <begin position="133"/>
        <end position="148"/>
    </location>
</feature>
<dbReference type="Pfam" id="PF04657">
    <property type="entry name" value="DMT_YdcZ"/>
    <property type="match status" value="1"/>
</dbReference>
<organism evidence="2 3">
    <name type="scientific">Algibacter lectus</name>
    <dbReference type="NCBI Taxonomy" id="221126"/>
    <lineage>
        <taxon>Bacteria</taxon>
        <taxon>Pseudomonadati</taxon>
        <taxon>Bacteroidota</taxon>
        <taxon>Flavobacteriia</taxon>
        <taxon>Flavobacteriales</taxon>
        <taxon>Flavobacteriaceae</taxon>
        <taxon>Algibacter</taxon>
    </lineage>
</organism>
<evidence type="ECO:0000313" key="2">
    <source>
        <dbReference type="EMBL" id="GAL63259.1"/>
    </source>
</evidence>
<protein>
    <submittedName>
        <fullName evidence="2">Integral membrane protein</fullName>
    </submittedName>
</protein>
<dbReference type="PANTHER" id="PTHR34821:SF2">
    <property type="entry name" value="INNER MEMBRANE PROTEIN YDCZ"/>
    <property type="match status" value="1"/>
</dbReference>
<dbReference type="RefSeq" id="WP_042505057.1">
    <property type="nucleotide sequence ID" value="NZ_BBNQ01000010.1"/>
</dbReference>
<evidence type="ECO:0000313" key="3">
    <source>
        <dbReference type="Proteomes" id="UP000029644"/>
    </source>
</evidence>
<comment type="caution">
    <text evidence="2">The sequence shown here is derived from an EMBL/GenBank/DDBJ whole genome shotgun (WGS) entry which is preliminary data.</text>
</comment>
<dbReference type="GO" id="GO:0005886">
    <property type="term" value="C:plasma membrane"/>
    <property type="evidence" value="ECO:0007669"/>
    <property type="project" value="TreeGrafter"/>
</dbReference>
<dbReference type="AlphaFoldDB" id="A0A090VIT0"/>
<dbReference type="Proteomes" id="UP000029644">
    <property type="component" value="Unassembled WGS sequence"/>
</dbReference>
<accession>A0A090VIT0</accession>
<feature type="transmembrane region" description="Helical" evidence="1">
    <location>
        <begin position="35"/>
        <end position="57"/>
    </location>
</feature>
<keyword evidence="1" id="KW-1133">Transmembrane helix</keyword>
<feature type="transmembrane region" description="Helical" evidence="1">
    <location>
        <begin position="97"/>
        <end position="121"/>
    </location>
</feature>
<dbReference type="InterPro" id="IPR006750">
    <property type="entry name" value="YdcZ"/>
</dbReference>
<dbReference type="EMBL" id="BBNQ01000010">
    <property type="protein sequence ID" value="GAL63259.1"/>
    <property type="molecule type" value="Genomic_DNA"/>
</dbReference>
<proteinExistence type="predicted"/>
<dbReference type="PANTHER" id="PTHR34821">
    <property type="entry name" value="INNER MEMBRANE PROTEIN YDCZ"/>
    <property type="match status" value="1"/>
</dbReference>
<keyword evidence="1" id="KW-0472">Membrane</keyword>
<dbReference type="OrthoDB" id="9097160at2"/>
<reference evidence="2 3" key="1">
    <citation type="journal article" date="2014" name="Genome Announc.">
        <title>Draft Genome Sequences of Marine Flavobacterium Algibacter lectus Strains SS8 and NR4.</title>
        <authorList>
            <person name="Takatani N."/>
            <person name="Nakanishi M."/>
            <person name="Meirelles P."/>
            <person name="Mino S."/>
            <person name="Suda W."/>
            <person name="Oshima K."/>
            <person name="Hattori M."/>
            <person name="Ohkuma M."/>
            <person name="Hosokawa M."/>
            <person name="Miyashita K."/>
            <person name="Thompson F.L."/>
            <person name="Niwa A."/>
            <person name="Sawabe T."/>
            <person name="Sawabe T."/>
        </authorList>
    </citation>
    <scope>NUCLEOTIDE SEQUENCE [LARGE SCALE GENOMIC DNA]</scope>
    <source>
        <strain evidence="2 3">JCM 19300</strain>
    </source>
</reference>
<gene>
    <name evidence="2" type="ORF">JCM19300_1281</name>
</gene>
<feature type="transmembrane region" description="Helical" evidence="1">
    <location>
        <begin position="69"/>
        <end position="91"/>
    </location>
</feature>
<evidence type="ECO:0000256" key="1">
    <source>
        <dbReference type="SAM" id="Phobius"/>
    </source>
</evidence>
<sequence>MNQISSSALAILGGIFLAAQGGSNSTLGVLLKNPLLASVVAFFSSTVFALAFVFLSVKSYPSWGEIKEIPIYLWFTGGLFSVLGISLYYYTIPKLGISTMISLGLFGQIAFSIIAGHFGWLNLPLEPITVKRGLGLIIMISGIILINIK</sequence>
<name>A0A090VIT0_9FLAO</name>